<sequence length="106" mass="12349">MHSGDSFYLNLPSYTDCEIYRAIMPNNISVILPSVWSYYPSFLVGRLVHAHLIEHWDQFHSLIGVTITLENVTAVSEYYVLDIIWFRIVGDATDNPFREDYYVLSI</sequence>
<name>S0DH80_9VIRU</name>
<reference evidence="1" key="1">
    <citation type="journal article" date="2013" name="PLoS ONE">
        <title>Adaptive selection on bracovirus genomes drives the specialization of cotesia parasitoid wasps.</title>
        <authorList>
            <person name="Jancek S."/>
            <person name="Bezier A."/>
            <person name="Gayral P."/>
            <person name="Paillusson C."/>
            <person name="Kaiser L."/>
            <person name="Dupas S."/>
            <person name="Le Ru B.P."/>
            <person name="Barbe V."/>
            <person name="Periquet G."/>
            <person name="Drezen J.-M."/>
            <person name="Herniou E.A."/>
        </authorList>
    </citation>
    <scope>NUCLEOTIDE SEQUENCE</scope>
    <source>
        <strain evidence="1">Kitale</strain>
    </source>
</reference>
<organism evidence="1">
    <name type="scientific">Cotesia sesamiae Kitale bracovirus</name>
    <dbReference type="NCBI Taxonomy" id="452648"/>
    <lineage>
        <taxon>Viruses</taxon>
        <taxon>Viruses incertae sedis</taxon>
        <taxon>Polydnaviriformidae</taxon>
        <taxon>Bracoviriform</taxon>
        <taxon>Cotesia sesamiae bracovirus</taxon>
    </lineage>
</organism>
<evidence type="ECO:0000313" key="1">
    <source>
        <dbReference type="EMBL" id="CCQ19187.1"/>
    </source>
</evidence>
<evidence type="ECO:0008006" key="2">
    <source>
        <dbReference type="Google" id="ProtNLM"/>
    </source>
</evidence>
<gene>
    <name evidence="1" type="primary">bv6-like</name>
    <name evidence="1" type="ORF">CSKBV_16.4</name>
</gene>
<dbReference type="EMBL" id="HF562917">
    <property type="protein sequence ID" value="CCQ19187.1"/>
    <property type="molecule type" value="Genomic_DNA"/>
</dbReference>
<accession>S0DH80</accession>
<protein>
    <recommendedName>
        <fullName evidence="2">BV6 family protein</fullName>
    </recommendedName>
</protein>
<proteinExistence type="predicted"/>